<evidence type="ECO:0000259" key="4">
    <source>
        <dbReference type="SMART" id="SM00479"/>
    </source>
</evidence>
<reference evidence="5" key="1">
    <citation type="submission" date="2019-11" db="EMBL/GenBank/DDBJ databases">
        <authorList>
            <person name="Li J."/>
        </authorList>
    </citation>
    <scope>NUCLEOTIDE SEQUENCE</scope>
    <source>
        <strain evidence="5">B6B</strain>
    </source>
</reference>
<dbReference type="AlphaFoldDB" id="A0A6A8D843"/>
<dbReference type="CDD" id="cd06130">
    <property type="entry name" value="DNA_pol_III_epsilon_like"/>
    <property type="match status" value="1"/>
</dbReference>
<protein>
    <recommendedName>
        <fullName evidence="4">Exonuclease domain-containing protein</fullName>
    </recommendedName>
</protein>
<dbReference type="InterPro" id="IPR036397">
    <property type="entry name" value="RNaseH_sf"/>
</dbReference>
<accession>A0A6A8D843</accession>
<evidence type="ECO:0000256" key="3">
    <source>
        <dbReference type="ARBA" id="ARBA00022839"/>
    </source>
</evidence>
<feature type="domain" description="Exonuclease" evidence="4">
    <location>
        <begin position="2"/>
        <end position="165"/>
    </location>
</feature>
<dbReference type="FunFam" id="3.30.420.10:FF:000045">
    <property type="entry name" value="3'-5' exonuclease DinG"/>
    <property type="match status" value="1"/>
</dbReference>
<dbReference type="SUPFAM" id="SSF53098">
    <property type="entry name" value="Ribonuclease H-like"/>
    <property type="match status" value="1"/>
</dbReference>
<dbReference type="GO" id="GO:0005829">
    <property type="term" value="C:cytosol"/>
    <property type="evidence" value="ECO:0007669"/>
    <property type="project" value="TreeGrafter"/>
</dbReference>
<name>A0A6A8D843_9BACI</name>
<proteinExistence type="predicted"/>
<dbReference type="RefSeq" id="WP_153735388.1">
    <property type="nucleotide sequence ID" value="NZ_WJNG01000002.1"/>
</dbReference>
<dbReference type="Pfam" id="PF00929">
    <property type="entry name" value="RNase_T"/>
    <property type="match status" value="1"/>
</dbReference>
<dbReference type="PANTHER" id="PTHR30231">
    <property type="entry name" value="DNA POLYMERASE III SUBUNIT EPSILON"/>
    <property type="match status" value="1"/>
</dbReference>
<dbReference type="InterPro" id="IPR013520">
    <property type="entry name" value="Ribonucl_H"/>
</dbReference>
<gene>
    <name evidence="5" type="ORF">GH741_03635</name>
</gene>
<dbReference type="OrthoDB" id="9803913at2"/>
<dbReference type="GO" id="GO:0003676">
    <property type="term" value="F:nucleic acid binding"/>
    <property type="evidence" value="ECO:0007669"/>
    <property type="project" value="InterPro"/>
</dbReference>
<dbReference type="PANTHER" id="PTHR30231:SF42">
    <property type="entry name" value="EXONUCLEASE"/>
    <property type="match status" value="1"/>
</dbReference>
<dbReference type="Proteomes" id="UP000799092">
    <property type="component" value="Unassembled WGS sequence"/>
</dbReference>
<dbReference type="GO" id="GO:0008408">
    <property type="term" value="F:3'-5' exonuclease activity"/>
    <property type="evidence" value="ECO:0007669"/>
    <property type="project" value="TreeGrafter"/>
</dbReference>
<keyword evidence="2" id="KW-0378">Hydrolase</keyword>
<dbReference type="SMART" id="SM00479">
    <property type="entry name" value="EXOIII"/>
    <property type="match status" value="1"/>
</dbReference>
<evidence type="ECO:0000313" key="5">
    <source>
        <dbReference type="EMBL" id="MRH41764.1"/>
    </source>
</evidence>
<evidence type="ECO:0000256" key="1">
    <source>
        <dbReference type="ARBA" id="ARBA00022722"/>
    </source>
</evidence>
<organism evidence="5 6">
    <name type="scientific">Aquibacillus halophilus</name>
    <dbReference type="NCBI Taxonomy" id="930132"/>
    <lineage>
        <taxon>Bacteria</taxon>
        <taxon>Bacillati</taxon>
        <taxon>Bacillota</taxon>
        <taxon>Bacilli</taxon>
        <taxon>Bacillales</taxon>
        <taxon>Bacillaceae</taxon>
        <taxon>Aquibacillus</taxon>
    </lineage>
</organism>
<dbReference type="EMBL" id="WJNG01000002">
    <property type="protein sequence ID" value="MRH41764.1"/>
    <property type="molecule type" value="Genomic_DNA"/>
</dbReference>
<evidence type="ECO:0000313" key="6">
    <source>
        <dbReference type="Proteomes" id="UP000799092"/>
    </source>
</evidence>
<dbReference type="Gene3D" id="3.30.420.10">
    <property type="entry name" value="Ribonuclease H-like superfamily/Ribonuclease H"/>
    <property type="match status" value="1"/>
</dbReference>
<sequence>MNLVSIDFETANRYRSSPCAIGIVVANKDGIIDEFYSLINPLMDFESNNIYVHGITETDVLDAPTFAELWPRIVPFLTNNLVIAHNASFDMSVLRASLDRYNLPYPELEYLCSVMISKKVWPGMSSYKLNRLAEVKGIEFSHHHALDDSRAVIELLLQAIGEKQVDSLQELVSTVNISCGRIFERSYITPKVIGKTRENSRTTN</sequence>
<comment type="caution">
    <text evidence="5">The sequence shown here is derived from an EMBL/GenBank/DDBJ whole genome shotgun (WGS) entry which is preliminary data.</text>
</comment>
<evidence type="ECO:0000256" key="2">
    <source>
        <dbReference type="ARBA" id="ARBA00022801"/>
    </source>
</evidence>
<keyword evidence="6" id="KW-1185">Reference proteome</keyword>
<keyword evidence="1" id="KW-0540">Nuclease</keyword>
<keyword evidence="3" id="KW-0269">Exonuclease</keyword>
<dbReference type="InterPro" id="IPR012337">
    <property type="entry name" value="RNaseH-like_sf"/>
</dbReference>